<dbReference type="Proteomes" id="UP000620046">
    <property type="component" value="Unassembled WGS sequence"/>
</dbReference>
<feature type="domain" description="EcoEI R protein C-terminal" evidence="1">
    <location>
        <begin position="4"/>
        <end position="71"/>
    </location>
</feature>
<sequence>MQESLEQFLHGRTLSGNQYEFINMLIDHLTEHGAMDAGRLYESPFSDVAPVGPEALFGKADADVLVRVIEQTSNAANAA</sequence>
<dbReference type="Pfam" id="PF08463">
    <property type="entry name" value="EcoEI_R_C"/>
    <property type="match status" value="1"/>
</dbReference>
<proteinExistence type="predicted"/>
<dbReference type="EMBL" id="BMJA01000004">
    <property type="protein sequence ID" value="GGA46054.1"/>
    <property type="molecule type" value="Genomic_DNA"/>
</dbReference>
<reference evidence="3" key="1">
    <citation type="journal article" date="2019" name="Int. J. Syst. Evol. Microbiol.">
        <title>The Global Catalogue of Microorganisms (GCM) 10K type strain sequencing project: providing services to taxonomists for standard genome sequencing and annotation.</title>
        <authorList>
            <consortium name="The Broad Institute Genomics Platform"/>
            <consortium name="The Broad Institute Genome Sequencing Center for Infectious Disease"/>
            <person name="Wu L."/>
            <person name="Ma J."/>
        </authorList>
    </citation>
    <scope>NUCLEOTIDE SEQUENCE [LARGE SCALE GENOMIC DNA]</scope>
    <source>
        <strain evidence="3">CGMCC 1.15439</strain>
    </source>
</reference>
<evidence type="ECO:0000313" key="3">
    <source>
        <dbReference type="Proteomes" id="UP000620046"/>
    </source>
</evidence>
<name>A0ABQ1GL42_9GAMM</name>
<accession>A0ABQ1GL42</accession>
<keyword evidence="3" id="KW-1185">Reference proteome</keyword>
<dbReference type="InterPro" id="IPR013670">
    <property type="entry name" value="EcoEI_R_C_dom"/>
</dbReference>
<gene>
    <name evidence="2" type="ORF">GCM10010981_38990</name>
</gene>
<comment type="caution">
    <text evidence="2">The sequence shown here is derived from an EMBL/GenBank/DDBJ whole genome shotgun (WGS) entry which is preliminary data.</text>
</comment>
<protein>
    <recommendedName>
        <fullName evidence="1">EcoEI R protein C-terminal domain-containing protein</fullName>
    </recommendedName>
</protein>
<evidence type="ECO:0000259" key="1">
    <source>
        <dbReference type="Pfam" id="PF08463"/>
    </source>
</evidence>
<organism evidence="2 3">
    <name type="scientific">Dyella nitratireducens</name>
    <dbReference type="NCBI Taxonomy" id="1849580"/>
    <lineage>
        <taxon>Bacteria</taxon>
        <taxon>Pseudomonadati</taxon>
        <taxon>Pseudomonadota</taxon>
        <taxon>Gammaproteobacteria</taxon>
        <taxon>Lysobacterales</taxon>
        <taxon>Rhodanobacteraceae</taxon>
        <taxon>Dyella</taxon>
    </lineage>
</organism>
<dbReference type="RefSeq" id="WP_188796922.1">
    <property type="nucleotide sequence ID" value="NZ_BMJA01000004.1"/>
</dbReference>
<evidence type="ECO:0000313" key="2">
    <source>
        <dbReference type="EMBL" id="GGA46054.1"/>
    </source>
</evidence>